<proteinExistence type="predicted"/>
<dbReference type="AlphaFoldDB" id="A0AAV1VMJ0"/>
<dbReference type="EMBL" id="CAKLBY020000378">
    <property type="protein sequence ID" value="CAK7947468.1"/>
    <property type="molecule type" value="Genomic_DNA"/>
</dbReference>
<reference evidence="1" key="1">
    <citation type="submission" date="2024-01" db="EMBL/GenBank/DDBJ databases">
        <authorList>
            <person name="Webb A."/>
        </authorList>
    </citation>
    <scope>NUCLEOTIDE SEQUENCE</scope>
    <source>
        <strain evidence="1">Pm1</strain>
    </source>
</reference>
<dbReference type="Proteomes" id="UP001162060">
    <property type="component" value="Unassembled WGS sequence"/>
</dbReference>
<evidence type="ECO:0000313" key="1">
    <source>
        <dbReference type="EMBL" id="CAK7947468.1"/>
    </source>
</evidence>
<accession>A0AAV1VMJ0</accession>
<name>A0AAV1VMJ0_9STRA</name>
<protein>
    <submittedName>
        <fullName evidence="1">Uncharacterized protein</fullName>
    </submittedName>
</protein>
<comment type="caution">
    <text evidence="1">The sequence shown here is derived from an EMBL/GenBank/DDBJ whole genome shotgun (WGS) entry which is preliminary data.</text>
</comment>
<organism evidence="1 2">
    <name type="scientific">Peronospora matthiolae</name>
    <dbReference type="NCBI Taxonomy" id="2874970"/>
    <lineage>
        <taxon>Eukaryota</taxon>
        <taxon>Sar</taxon>
        <taxon>Stramenopiles</taxon>
        <taxon>Oomycota</taxon>
        <taxon>Peronosporomycetes</taxon>
        <taxon>Peronosporales</taxon>
        <taxon>Peronosporaceae</taxon>
        <taxon>Peronospora</taxon>
    </lineage>
</organism>
<gene>
    <name evidence="1" type="ORF">PM001_LOCUS32618</name>
</gene>
<sequence>MDATQTALKIKNKGDLYCRCAALTSSSLVDLTVVYYGAVHRRGRRPLESYVAGRSVNFQENVAALVLKAIKKLVEMLNVPMSKVKHEGWADKKQQTAQTGLDPTNEALKTVFQDGRKAVQAERISILELPVDKLMKETTEGLKCTAEGISEFAKEMMIETKNMEANEAPLAATSDSDSEWGQVMELKSASVEETTVVVDPVVARPVVVCSDAETSEVVDRLEQCDCKVLVMVNALMEKMQALEALFAAKRRGSPADLAISIGAFQLYQ</sequence>
<evidence type="ECO:0000313" key="2">
    <source>
        <dbReference type="Proteomes" id="UP001162060"/>
    </source>
</evidence>